<keyword evidence="3" id="KW-0325">Glycoprotein</keyword>
<dbReference type="AlphaFoldDB" id="A0A2V3ILZ3"/>
<evidence type="ECO:0000256" key="6">
    <source>
        <dbReference type="SAM" id="SignalP"/>
    </source>
</evidence>
<dbReference type="InterPro" id="IPR019791">
    <property type="entry name" value="Haem_peroxidase_animal"/>
</dbReference>
<keyword evidence="4" id="KW-0479">Metal-binding</keyword>
<dbReference type="PANTHER" id="PTHR11475:SF4">
    <property type="entry name" value="CHORION PEROXIDASE"/>
    <property type="match status" value="1"/>
</dbReference>
<feature type="chain" id="PRO_5016053501" evidence="6">
    <location>
        <begin position="23"/>
        <end position="566"/>
    </location>
</feature>
<evidence type="ECO:0000313" key="8">
    <source>
        <dbReference type="Proteomes" id="UP000247409"/>
    </source>
</evidence>
<sequence length="566" mass="63920">MHRSVKHVSVSLVLICLAFVNAQPPPRNGRGGGFLRPISPPRFRRLRGTTISNTDSECKRQTVRSLTGRCTSAIDPALGEARRAQFSYFDVDSRTFNDEGLKSARVISNIVSDQNGDTSNRNRINELFVFFGQFIDHDFASTPLSDEEEPIQVPDDDEHLSQSNLAFRRSSRQRTSSSSRKERPISVLSSALDLSTVYGTDSERNKFLRVSNSCKLKTSSGNYLPFNTGNFINSPSTSSRFYLAGDTRANEHPMLTVMHTLFVREHNTICERLDEAVPDMSPSDKYEAARAINIAQYQKIIYEEWLPTMIGRSMGRYRGYQPDVDPTISLEFTTAGFRVGHTMVGNGVSRIDSRGRRLPLIGMEEMFFRAGNFKQGDMEDFLRGAVGTRAQQVDTMVVDALRNFLFTNVRSEEGIDLVALNLQRGRDHNVPHYNDLRERFTGRRARSFGDVTRNRGTQARLSEAYDSVDDIEAWIGLMAEDPSGSAAMGRTNVELWKREFTRLRDGDRWFYLDNDRHGAIPTEVLDAVPGLSRDLFSGRPLFEDLLKRNTALESRAFSTVPGVFRV</sequence>
<dbReference type="SUPFAM" id="SSF48113">
    <property type="entry name" value="Heme-dependent peroxidases"/>
    <property type="match status" value="1"/>
</dbReference>
<dbReference type="PANTHER" id="PTHR11475">
    <property type="entry name" value="OXIDASE/PEROXIDASE"/>
    <property type="match status" value="1"/>
</dbReference>
<dbReference type="GO" id="GO:0046872">
    <property type="term" value="F:metal ion binding"/>
    <property type="evidence" value="ECO:0007669"/>
    <property type="project" value="UniProtKB-KW"/>
</dbReference>
<comment type="caution">
    <text evidence="7">The sequence shown here is derived from an EMBL/GenBank/DDBJ whole genome shotgun (WGS) entry which is preliminary data.</text>
</comment>
<feature type="binding site" description="axial binding residue" evidence="4">
    <location>
        <position position="341"/>
    </location>
    <ligand>
        <name>heme b</name>
        <dbReference type="ChEBI" id="CHEBI:60344"/>
    </ligand>
    <ligandPart>
        <name>Fe</name>
        <dbReference type="ChEBI" id="CHEBI:18248"/>
    </ligandPart>
</feature>
<keyword evidence="4" id="KW-0349">Heme</keyword>
<reference evidence="7 8" key="1">
    <citation type="journal article" date="2018" name="Mol. Biol. Evol.">
        <title>Analysis of the draft genome of the red seaweed Gracilariopsis chorda provides insights into genome size evolution in Rhodophyta.</title>
        <authorList>
            <person name="Lee J."/>
            <person name="Yang E.C."/>
            <person name="Graf L."/>
            <person name="Yang J.H."/>
            <person name="Qiu H."/>
            <person name="Zel Zion U."/>
            <person name="Chan C.X."/>
            <person name="Stephens T.G."/>
            <person name="Weber A.P.M."/>
            <person name="Boo G.H."/>
            <person name="Boo S.M."/>
            <person name="Kim K.M."/>
            <person name="Shin Y."/>
            <person name="Jung M."/>
            <person name="Lee S.J."/>
            <person name="Yim H.S."/>
            <person name="Lee J.H."/>
            <person name="Bhattacharya D."/>
            <person name="Yoon H.S."/>
        </authorList>
    </citation>
    <scope>NUCLEOTIDE SEQUENCE [LARGE SCALE GENOMIC DNA]</scope>
    <source>
        <strain evidence="7 8">SKKU-2015</strain>
        <tissue evidence="7">Whole body</tissue>
    </source>
</reference>
<protein>
    <submittedName>
        <fullName evidence="7">Peroxinectin A</fullName>
    </submittedName>
</protein>
<evidence type="ECO:0000256" key="3">
    <source>
        <dbReference type="ARBA" id="ARBA00023180"/>
    </source>
</evidence>
<dbReference type="InterPro" id="IPR010255">
    <property type="entry name" value="Haem_peroxidase_sf"/>
</dbReference>
<evidence type="ECO:0000256" key="1">
    <source>
        <dbReference type="ARBA" id="ARBA00004613"/>
    </source>
</evidence>
<dbReference type="GO" id="GO:0006979">
    <property type="term" value="P:response to oxidative stress"/>
    <property type="evidence" value="ECO:0007669"/>
    <property type="project" value="InterPro"/>
</dbReference>
<evidence type="ECO:0000256" key="2">
    <source>
        <dbReference type="ARBA" id="ARBA00022525"/>
    </source>
</evidence>
<accession>A0A2V3ILZ3</accession>
<dbReference type="Proteomes" id="UP000247409">
    <property type="component" value="Unassembled WGS sequence"/>
</dbReference>
<evidence type="ECO:0000313" key="7">
    <source>
        <dbReference type="EMBL" id="PXF42140.1"/>
    </source>
</evidence>
<evidence type="ECO:0000256" key="5">
    <source>
        <dbReference type="SAM" id="MobiDB-lite"/>
    </source>
</evidence>
<gene>
    <name evidence="7" type="ORF">BWQ96_08118</name>
</gene>
<feature type="region of interest" description="Disordered" evidence="5">
    <location>
        <begin position="143"/>
        <end position="182"/>
    </location>
</feature>
<dbReference type="Gene3D" id="1.10.640.10">
    <property type="entry name" value="Haem peroxidase domain superfamily, animal type"/>
    <property type="match status" value="1"/>
</dbReference>
<dbReference type="Pfam" id="PF03098">
    <property type="entry name" value="An_peroxidase"/>
    <property type="match status" value="1"/>
</dbReference>
<keyword evidence="8" id="KW-1185">Reference proteome</keyword>
<dbReference type="PRINTS" id="PR00457">
    <property type="entry name" value="ANPEROXIDASE"/>
</dbReference>
<dbReference type="PROSITE" id="PS50292">
    <property type="entry name" value="PEROXIDASE_3"/>
    <property type="match status" value="1"/>
</dbReference>
<organism evidence="7 8">
    <name type="scientific">Gracilariopsis chorda</name>
    <dbReference type="NCBI Taxonomy" id="448386"/>
    <lineage>
        <taxon>Eukaryota</taxon>
        <taxon>Rhodophyta</taxon>
        <taxon>Florideophyceae</taxon>
        <taxon>Rhodymeniophycidae</taxon>
        <taxon>Gracilariales</taxon>
        <taxon>Gracilariaceae</taxon>
        <taxon>Gracilariopsis</taxon>
    </lineage>
</organism>
<dbReference type="InterPro" id="IPR037120">
    <property type="entry name" value="Haem_peroxidase_sf_animal"/>
</dbReference>
<dbReference type="GO" id="GO:0020037">
    <property type="term" value="F:heme binding"/>
    <property type="evidence" value="ECO:0007669"/>
    <property type="project" value="InterPro"/>
</dbReference>
<feature type="signal peptide" evidence="6">
    <location>
        <begin position="1"/>
        <end position="22"/>
    </location>
</feature>
<dbReference type="EMBL" id="NBIV01000175">
    <property type="protein sequence ID" value="PXF42140.1"/>
    <property type="molecule type" value="Genomic_DNA"/>
</dbReference>
<dbReference type="GO" id="GO:0005576">
    <property type="term" value="C:extracellular region"/>
    <property type="evidence" value="ECO:0007669"/>
    <property type="project" value="UniProtKB-SubCell"/>
</dbReference>
<dbReference type="GO" id="GO:0004601">
    <property type="term" value="F:peroxidase activity"/>
    <property type="evidence" value="ECO:0007669"/>
    <property type="project" value="InterPro"/>
</dbReference>
<comment type="subcellular location">
    <subcellularLocation>
        <location evidence="1">Secreted</location>
    </subcellularLocation>
</comment>
<name>A0A2V3ILZ3_9FLOR</name>
<feature type="compositionally biased region" description="Acidic residues" evidence="5">
    <location>
        <begin position="145"/>
        <end position="158"/>
    </location>
</feature>
<dbReference type="OrthoDB" id="823504at2759"/>
<keyword evidence="4" id="KW-0408">Iron</keyword>
<keyword evidence="2" id="KW-0964">Secreted</keyword>
<keyword evidence="6" id="KW-0732">Signal</keyword>
<evidence type="ECO:0000256" key="4">
    <source>
        <dbReference type="PIRSR" id="PIRSR619791-2"/>
    </source>
</evidence>
<proteinExistence type="predicted"/>